<evidence type="ECO:0000313" key="4">
    <source>
        <dbReference type="Proteomes" id="UP001185069"/>
    </source>
</evidence>
<name>A0ABU1J868_9MICC</name>
<dbReference type="RefSeq" id="WP_309796384.1">
    <property type="nucleotide sequence ID" value="NZ_BAAAHY010000006.1"/>
</dbReference>
<dbReference type="NCBIfam" id="NF009689">
    <property type="entry name" value="PRK13210.1"/>
    <property type="match status" value="1"/>
</dbReference>
<proteinExistence type="predicted"/>
<feature type="domain" description="Xylose isomerase-like TIM barrel" evidence="2">
    <location>
        <begin position="34"/>
        <end position="276"/>
    </location>
</feature>
<dbReference type="GO" id="GO:0034015">
    <property type="term" value="F:L-ribulose-5-phosphate 3-epimerase activity"/>
    <property type="evidence" value="ECO:0007669"/>
    <property type="project" value="UniProtKB-EC"/>
</dbReference>
<dbReference type="InterPro" id="IPR036237">
    <property type="entry name" value="Xyl_isomerase-like_sf"/>
</dbReference>
<dbReference type="InterPro" id="IPR050312">
    <property type="entry name" value="IolE/XylAMocC-like"/>
</dbReference>
<dbReference type="InterPro" id="IPR013022">
    <property type="entry name" value="Xyl_isomerase-like_TIM-brl"/>
</dbReference>
<accession>A0ABU1J868</accession>
<evidence type="ECO:0000313" key="3">
    <source>
        <dbReference type="EMBL" id="MDR6268627.1"/>
    </source>
</evidence>
<evidence type="ECO:0000259" key="2">
    <source>
        <dbReference type="Pfam" id="PF01261"/>
    </source>
</evidence>
<dbReference type="PANTHER" id="PTHR12110:SF41">
    <property type="entry name" value="INOSOSE DEHYDRATASE"/>
    <property type="match status" value="1"/>
</dbReference>
<dbReference type="Proteomes" id="UP001185069">
    <property type="component" value="Unassembled WGS sequence"/>
</dbReference>
<dbReference type="Pfam" id="PF01261">
    <property type="entry name" value="AP_endonuc_2"/>
    <property type="match status" value="1"/>
</dbReference>
<gene>
    <name evidence="3" type="ORF">JOE69_000865</name>
</gene>
<sequence length="305" mass="32865">MNSLSAQWLSRPGIELGVYEKALRDPGNDWNAFFASAVQAGYSFVDLSIDETPGRLSRLAWTGPERRTVVAAAEREGSRIAGLCLSAHRRIALASKEPQRRDQALSILLAGIDLCVDLGVPVLQIAGYFAFYEQPDPQARSRYLAGLAAGTNYAARRGIQLGIENVDGEDVTSISAALEIADRIGSPWLQSYPDIGNLSEQGLDVVAELRRGQGRMLALHVKDTLPGQPRRVPMGSGAVPWDSAFAELKRQNWSGRIMVEMWNDNAPDANRAATEAGAFISRKLADAGLPVIPAPGRQTTEGATG</sequence>
<keyword evidence="3" id="KW-0413">Isomerase</keyword>
<keyword evidence="1" id="KW-0119">Carbohydrate metabolism</keyword>
<dbReference type="Gene3D" id="3.20.20.150">
    <property type="entry name" value="Divalent-metal-dependent TIM barrel enzymes"/>
    <property type="match status" value="1"/>
</dbReference>
<dbReference type="PANTHER" id="PTHR12110">
    <property type="entry name" value="HYDROXYPYRUVATE ISOMERASE"/>
    <property type="match status" value="1"/>
</dbReference>
<keyword evidence="4" id="KW-1185">Reference proteome</keyword>
<dbReference type="EMBL" id="JAVDQF010000001">
    <property type="protein sequence ID" value="MDR6268627.1"/>
    <property type="molecule type" value="Genomic_DNA"/>
</dbReference>
<reference evidence="3 4" key="1">
    <citation type="submission" date="2023-07" db="EMBL/GenBank/DDBJ databases">
        <title>Sequencing the genomes of 1000 actinobacteria strains.</title>
        <authorList>
            <person name="Klenk H.-P."/>
        </authorList>
    </citation>
    <scope>NUCLEOTIDE SEQUENCE [LARGE SCALE GENOMIC DNA]</scope>
    <source>
        <strain evidence="3 4">DSM 14555</strain>
    </source>
</reference>
<dbReference type="EC" id="5.1.3.22" evidence="3"/>
<evidence type="ECO:0000256" key="1">
    <source>
        <dbReference type="ARBA" id="ARBA00023277"/>
    </source>
</evidence>
<organism evidence="3 4">
    <name type="scientific">Arthrobacter russicus</name>
    <dbReference type="NCBI Taxonomy" id="172040"/>
    <lineage>
        <taxon>Bacteria</taxon>
        <taxon>Bacillati</taxon>
        <taxon>Actinomycetota</taxon>
        <taxon>Actinomycetes</taxon>
        <taxon>Micrococcales</taxon>
        <taxon>Micrococcaceae</taxon>
        <taxon>Arthrobacter</taxon>
    </lineage>
</organism>
<comment type="caution">
    <text evidence="3">The sequence shown here is derived from an EMBL/GenBank/DDBJ whole genome shotgun (WGS) entry which is preliminary data.</text>
</comment>
<dbReference type="SUPFAM" id="SSF51658">
    <property type="entry name" value="Xylose isomerase-like"/>
    <property type="match status" value="1"/>
</dbReference>
<dbReference type="EC" id="5.-.-.-" evidence="3"/>
<protein>
    <submittedName>
        <fullName evidence="3">L-ribulose-5-phosphate 3-epimerase/hexulose-6-phosphate isomerase</fullName>
        <ecNumber evidence="3">5.-.-.-</ecNumber>
        <ecNumber evidence="3">5.1.3.22</ecNumber>
    </submittedName>
</protein>